<feature type="domain" description="Cadherin" evidence="4">
    <location>
        <begin position="4360"/>
        <end position="4467"/>
    </location>
</feature>
<dbReference type="EMBL" id="VLTN01000023">
    <property type="protein sequence ID" value="KAA0151986.1"/>
    <property type="molecule type" value="Genomic_DNA"/>
</dbReference>
<evidence type="ECO:0000256" key="3">
    <source>
        <dbReference type="SAM" id="SignalP"/>
    </source>
</evidence>
<name>A0A5A8CG85_CAFRO</name>
<evidence type="ECO:0000313" key="6">
    <source>
        <dbReference type="Proteomes" id="UP000323011"/>
    </source>
</evidence>
<feature type="domain" description="Cadherin" evidence="4">
    <location>
        <begin position="305"/>
        <end position="406"/>
    </location>
</feature>
<dbReference type="OMA" id="AGGMRKY"/>
<feature type="domain" description="Cadherin" evidence="4">
    <location>
        <begin position="2556"/>
        <end position="2663"/>
    </location>
</feature>
<feature type="domain" description="Cadherin" evidence="4">
    <location>
        <begin position="1205"/>
        <end position="1312"/>
    </location>
</feature>
<feature type="domain" description="Cadherin" evidence="4">
    <location>
        <begin position="2662"/>
        <end position="2773"/>
    </location>
</feature>
<keyword evidence="2" id="KW-0472">Membrane</keyword>
<feature type="domain" description="Cadherin" evidence="4">
    <location>
        <begin position="402"/>
        <end position="502"/>
    </location>
</feature>
<dbReference type="SMART" id="SM00112">
    <property type="entry name" value="CA"/>
    <property type="match status" value="36"/>
</dbReference>
<dbReference type="CDD" id="cd11304">
    <property type="entry name" value="Cadherin_repeat"/>
    <property type="match status" value="36"/>
</dbReference>
<dbReference type="Pfam" id="PF00028">
    <property type="entry name" value="Cadherin"/>
    <property type="match status" value="20"/>
</dbReference>
<feature type="domain" description="Cadherin" evidence="4">
    <location>
        <begin position="1139"/>
        <end position="1210"/>
    </location>
</feature>
<feature type="domain" description="Cadherin" evidence="4">
    <location>
        <begin position="1721"/>
        <end position="1824"/>
    </location>
</feature>
<dbReference type="InterPro" id="IPR002126">
    <property type="entry name" value="Cadherin-like_dom"/>
</dbReference>
<feature type="domain" description="Cadherin" evidence="4">
    <location>
        <begin position="3907"/>
        <end position="4013"/>
    </location>
</feature>
<keyword evidence="1" id="KW-0812">Transmembrane</keyword>
<evidence type="ECO:0000256" key="1">
    <source>
        <dbReference type="ARBA" id="ARBA00022692"/>
    </source>
</evidence>
<dbReference type="SMART" id="SM00089">
    <property type="entry name" value="PKD"/>
    <property type="match status" value="4"/>
</dbReference>
<feature type="domain" description="Cadherin" evidence="4">
    <location>
        <begin position="1514"/>
        <end position="1620"/>
    </location>
</feature>
<feature type="domain" description="Cadherin" evidence="4">
    <location>
        <begin position="502"/>
        <end position="603"/>
    </location>
</feature>
<dbReference type="Pfam" id="PF12248">
    <property type="entry name" value="Methyltransf_FA"/>
    <property type="match status" value="1"/>
</dbReference>
<feature type="domain" description="Cadherin" evidence="4">
    <location>
        <begin position="1832"/>
        <end position="1926"/>
    </location>
</feature>
<dbReference type="SMART" id="SM00736">
    <property type="entry name" value="CADG"/>
    <property type="match status" value="4"/>
</dbReference>
<feature type="domain" description="Cadherin" evidence="4">
    <location>
        <begin position="2779"/>
        <end position="2880"/>
    </location>
</feature>
<proteinExistence type="predicted"/>
<feature type="domain" description="Cadherin" evidence="4">
    <location>
        <begin position="2991"/>
        <end position="3088"/>
    </location>
</feature>
<feature type="domain" description="Cadherin" evidence="4">
    <location>
        <begin position="4127"/>
        <end position="4232"/>
    </location>
</feature>
<keyword evidence="6" id="KW-1185">Reference proteome</keyword>
<feature type="domain" description="Cadherin" evidence="4">
    <location>
        <begin position="698"/>
        <end position="807"/>
    </location>
</feature>
<feature type="domain" description="Cadherin" evidence="4">
    <location>
        <begin position="1927"/>
        <end position="2048"/>
    </location>
</feature>
<keyword evidence="3" id="KW-0732">Signal</keyword>
<accession>A0A5A8CG85</accession>
<feature type="domain" description="Cadherin" evidence="4">
    <location>
        <begin position="3517"/>
        <end position="3619"/>
    </location>
</feature>
<feature type="domain" description="Cadherin" evidence="4">
    <location>
        <begin position="3410"/>
        <end position="3516"/>
    </location>
</feature>
<reference evidence="5 6" key="1">
    <citation type="submission" date="2019-07" db="EMBL/GenBank/DDBJ databases">
        <title>Genomes of Cafeteria roenbergensis.</title>
        <authorList>
            <person name="Fischer M.G."/>
            <person name="Hackl T."/>
            <person name="Roman M."/>
        </authorList>
    </citation>
    <scope>NUCLEOTIDE SEQUENCE [LARGE SCALE GENOMIC DNA]</scope>
    <source>
        <strain evidence="5 6">BVI</strain>
    </source>
</reference>
<dbReference type="GO" id="GO:0007156">
    <property type="term" value="P:homophilic cell adhesion via plasma membrane adhesion molecules"/>
    <property type="evidence" value="ECO:0007669"/>
    <property type="project" value="InterPro"/>
</dbReference>
<dbReference type="InterPro" id="IPR022409">
    <property type="entry name" value="PKD/Chitinase_dom"/>
</dbReference>
<dbReference type="SUPFAM" id="SSF49313">
    <property type="entry name" value="Cadherin-like"/>
    <property type="match status" value="35"/>
</dbReference>
<organism evidence="5 6">
    <name type="scientific">Cafeteria roenbergensis</name>
    <name type="common">Marine flagellate</name>
    <dbReference type="NCBI Taxonomy" id="33653"/>
    <lineage>
        <taxon>Eukaryota</taxon>
        <taxon>Sar</taxon>
        <taxon>Stramenopiles</taxon>
        <taxon>Bigyra</taxon>
        <taxon>Opalozoa</taxon>
        <taxon>Bicosoecida</taxon>
        <taxon>Cafeteriaceae</taxon>
        <taxon>Cafeteria</taxon>
    </lineage>
</organism>
<comment type="caution">
    <text evidence="5">The sequence shown here is derived from an EMBL/GenBank/DDBJ whole genome shotgun (WGS) entry which is preliminary data.</text>
</comment>
<feature type="domain" description="Cadherin" evidence="4">
    <location>
        <begin position="2484"/>
        <end position="2548"/>
    </location>
</feature>
<feature type="domain" description="Cadherin" evidence="4">
    <location>
        <begin position="3087"/>
        <end position="3189"/>
    </location>
</feature>
<keyword evidence="2" id="KW-1133">Transmembrane helix</keyword>
<feature type="domain" description="Cadherin" evidence="4">
    <location>
        <begin position="3195"/>
        <end position="3294"/>
    </location>
</feature>
<feature type="domain" description="Cadherin" evidence="4">
    <location>
        <begin position="2048"/>
        <end position="2157"/>
    </location>
</feature>
<feature type="domain" description="Cadherin" evidence="4">
    <location>
        <begin position="4235"/>
        <end position="4353"/>
    </location>
</feature>
<feature type="domain" description="Cadherin" evidence="4">
    <location>
        <begin position="598"/>
        <end position="699"/>
    </location>
</feature>
<feature type="domain" description="Cadherin" evidence="4">
    <location>
        <begin position="4578"/>
        <end position="4669"/>
    </location>
</feature>
<gene>
    <name evidence="5" type="ORF">FNF29_04101</name>
</gene>
<dbReference type="PANTHER" id="PTHR24026:SF126">
    <property type="entry name" value="PROTOCADHERIN FAT 4"/>
    <property type="match status" value="1"/>
</dbReference>
<feature type="domain" description="Cadherin" evidence="4">
    <location>
        <begin position="923"/>
        <end position="1035"/>
    </location>
</feature>
<feature type="domain" description="Cadherin" evidence="4">
    <location>
        <begin position="4466"/>
        <end position="4570"/>
    </location>
</feature>
<feature type="signal peptide" evidence="3">
    <location>
        <begin position="1"/>
        <end position="26"/>
    </location>
</feature>
<evidence type="ECO:0000313" key="5">
    <source>
        <dbReference type="EMBL" id="KAA0151986.1"/>
    </source>
</evidence>
<feature type="domain" description="Cadherin" evidence="4">
    <location>
        <begin position="1301"/>
        <end position="1407"/>
    </location>
</feature>
<dbReference type="PRINTS" id="PR00205">
    <property type="entry name" value="CADHERIN"/>
</dbReference>
<sequence length="4669" mass="482018">MSRRLSPAGLAVLIATLLMFLTSADAWGRRRRRRAPPCYYCSYGTYYSSCSGAPLAVSPGYYVTGGSSTTRTSQAKCPSGQAKYCSGGEILTCPAGRYGTSAGLPSSSCDGACARGYYCPAGSTSKYQNKCGSVAAYCPTGTEMPLSVPKGHYSGPLTVPEDERYEVLPCPTGKSCEFGRIIDPLNFYTCEDGEAARTVQELTQNALAGAPMAAKLQGSATGTIAYSITSQSWNQGCVHGDSNVFTISSTGQLSLNSRSIKYDTCTSFVVNVRTAFAASVANCKETVAVTDVNEKPTPMCANQVVNEKVMAGTKVGAPMKATDPDRQQTLIWTIKAPTSSPFSIGPCDGQLLVRSGGDALDATEQSSYSLTLSVSDDGDPKMSEDCTMVVTVRNVNEPPSMTSPRFVFGLFENMPAATVAGTVTATDPDADELVYAWAATDSPDHFALDSQTGKVSIRPGASINFEAKDKYTYTAKVSDPSDNVAQAQVVINIADDADAPTILDVSAMSVPELAAANTLVGRPLTAKDEDANDQLTWSVTSGSAFGINPQTGQLFVSGNGGASLNFEAATTAIVAVQVTDSHSLTITVDVTNVNEAPTMSPLTRSVKENAAIGVAVGGAVAAQDVDAGTIISYSLVSNPGGFFSIESGGGQIRVAKSLDFETKPVHTLTVRATDNGSPPKFCEAQVTINVEDTTEPPTIAPQSATVREDAAVGSRVLAVVVQDEDAGDTHTCTITEGNIGSMFALKPVSGSTSSFHCEVIVGTGGLDFEKASKVVLKVTAADSADPPNSGSGLVTVSVTDVNEAPVITDAASGRAVSVAAKKGAPVGSPMLFMDPDNGQSHVWKILSIKAPDDSIHNSLFTIDNDGQFRIGIDNLADYLATSGVGMDDPDCFVTATVSDNGSPPLSAEITTKLQIVSGNKPPALAPLTLSVKESTVTGTVIGKVLATDPDGHVVSNFAFATGNEANRFAVNSDTGVITLVAGLDFEQKTSFSLVVMAQDNPPSKVIDGETIDVLAFTASAAVVVNVIDVNEEPALAGGEASVDELSAKGVKVGSPFMVADPDAGDKATFAITKGNTGSVFAVQAVQDSLGKWGGQIVVDRPALNFEVTESYNLELQATDTGGLKSAASVVVTVNDDLDQVSVRIKSGGEGLFKLSPSGQLSLAGALDYETKDRHVLTIEAQDVRQAVATTDWVIQVSNVWEKPVYSGPEFAQVDENVAADTLVATASCTDQDTNDALTFSFSKDSTAFAIGPSNGQIRVSGQVDFETADSHQLTVVCTDREGLSASATVSVKVMDVNEASAIVTTSLDLPETEASGVAVGRIVIADQDASDTHSVTITSGNGPADAPHFVLDGSTLKLANAALDFEGESGATSFTLGIKVVDSGTPPLSASANVRVVVLDRNEPPVMLDQARSIEENSLTSAPVGAPLEASDPDQGQLLAFRITAGNEDGKFKIDPCSGQIKVDEDKGLDFETKSSYTLTVQVQDDGAAEPGPARLADTATVTISVIDVNEPPTLQDAAASIAENSAQGTPVGAAVTGTDPERSVLAYSIVGGNTGSAFAIDSTTGQISVASSAALDFESVKAFTLRVRATDDGKPNGPHLFGEADVEVSVLDVNEPPVFLAQQRSILENSAAGSAIGARLDASDPDADQTVSFELSGGPDAASFTLSSNGQLTSSIAASFDFESKTEYAVEVTASDSASPSLQTKATIVVNVLNQNEAPTMPDATVEIAESAGVGATVPGTASLATDPDAGDRLQYELVKQEPDRPIFRVLAADGSIEVKSALLDFETVPVHRVWVRVTDIDGLADQGVITIELQDVNEPPTLLAQARAVDENAPGAPVGEPLIASDPDAADKGALTFSLLSGGAATQFAINSTSGQLSTAAGSALDHESAGLIVLSVQVEDTQGLTSTAQVSVTVRDVNEAPSMAEDTFEFKVAENAVMGTQVDFVSAADVDDGDVLTWSMRVVSTGTMAAAGAEDFAINPATGALTVAKDTGLATDPPGTRLSKYLPEGNVYTLQVTVTDDGTGLLQDTAAVRVTVIENNDPPELEAEYSASVSENCAANTLALELQATEYDEKDRNKLTYAILDGNYADTFKLTTVVSTDGSSNKAELRVARPIIDFEDRTSYSLVVQVSDGFLKASTVVTVSVVGVNERPIIDAASLTMAVDENPASVGGVVGTVAARDVDADDLLTFAFFGDGNKAGHFAIDASTGAVSVASLDIDRETTSSYSIGVRVSDAGGLVDERQLSVLVNDVNDAPVLGVSAVTVAENSPRGTVVSVGIRAKDQDTSDAVSYSMGRPNCWGVQMSKPGAREYSPFVVKPVGAVRSVDFSVKAATGAVIVMRDHAEGDAEYAPPTGPSYELTLGLGGTGSGASLRRVSVTTGGGVDVADLVPTDSAAAGLLLVHTRGSTRLVLEIDASDTGRRVVTLARATGSDAVIAQWVDETENGPVGMRFGVGASSAQAPVQVSPACFEPLAASSSADAFKVSRDGNILVSDVSTNFEAQREFGFELIATDDGTPSLSSSAAVVIQVSDVNEVMSWATVPCPNTTGSFIACFSVPENTLPASSAATLGSVRAQASDPDVLTEQTLSFTVGPVGNSANDKAVFAVGATSGVVSLLQNALNFEAKAAWEVGITATDNGVPSLSKEGKVRIAVEDVNEPPALLTESLSVSETAGAGSQVGSALVITDPDPMDSHVVSIVGGNGPSEDWFRIDGTKVVLGAAPLDFEGVSGSNRFSLQLRVSDVPPAGKLPGTLAVTKTVVVSVTDANERPVIADAERQVEENSPVNTPVGDILPASDQDAGQTLSFAITSGNDDGMFKIDGCSGQVKVARAALDFETTKEYSLQVTVTDDGGVVPGPARLSASAVLTIRIVDVNEPPSLKDSAATVDENSAAGTAVGSALRGEDVDAGSVLSYAIASGNVGQVLALDSSSGVLSVQRAAIDFETTAKYVLNVTVTDNGKPSGPPLSSWGIVTVTVRDINEAPVIEDQQRSVNENSLAGQLVGSLLAASDVDAGNSLTFAIVGGQDAAAFLVSPVGQLTVATGAALDFETRSKLFVTVRVTDSDKVRPLSDEATITVQLVDVNEAPTLAEHTVVVAENSPIGFAIEGTASRARDVDADDVLSYAIVSQSPGSFFRMLSADGAVEVRQAGIDFETSAKHSLLVRVTDKAGLSAESQLHISVADVNEAPVIADQRRSVPENSPSTSCGLPLVATDVDAKDTPYSSPFAFSIVSSSAPGAFAIDPTSGVLSTTAAAELDHEAAPEAVVRVRVTDSSGATGEAAINVLVTDVNEAPTFAHKSYSFQVAENANFQEEVDIVSAADPDKADTLRFTLRVDSAPEGGQASDLGINPSTGKVFVARKTAAAVATPSEYLPQGGVYTCTATAQDNGIGGLMATTQVVVSVVPYNDPPTLPASVFGSVRELAAANTLVATIEGSDNDQDNELSYTILDGNYADTFKLTTVASASGHNYAELRVARPIIDFEDRTSYSLVVQVSDGFLKASTVVTVTVVDVNERPVIDAASLTMAVDENPASVGGVVGTVAARDVDADDLLTFAFFGDGNKAGHFAIDASTGAVSVASLDIDRETTSSYSIGVRVSDAGGLVDERQLSVLVNDVNDAPALADVVLQVPENLAPGAQVSSPLRVVDDDARDRHTFKMGRPNCWASQASTIGKYYFAPLAAKPSGSVQLGGAVRVRGAAQARIALSVMAPTDELYKAPTGFFYQLTVGALNNAHSTIEKCSPSCFQVASAPTPAALSTREFRSFWFSVSSQGLVTLGRGESEQLSEGLLVSFQDGADAAHGPALLPTRVGVAAASSALQFSSLCFDTAQSSAEGVFAVVEDGSVRIAAASPDFEAQREFGFEVLVTDSGAPAKRAAGVVMVQVQDVNERVTWATSSCLPGSAQAFAACLTVAENTLPGSAAAVLQSIAGMATDPDTLAKQALTFSVALDGNSFEGAKLFDVAPSTGVLSVKQDGLNHEQAAEWTLVVTATDNGTPQLSASALVHVAVEDVNEAPSLAAVVRTVAENSATGEVLVGGPILGSDVDAGQWGELAYAITGGSGSSVFGIEPSSGSLRVLNGTAGDLNFESLEKSKYQLVVRATDGGGLTARATVTVDVTDVNEAPVLFDAVRSVRENTLAPGKVGAPVTGTDPDNAHPVLGVRQQLLYSIVGGDGVALFKVDPCSGQLEVRDEASLNFEAKPAYTLTLQARDDVQPTPLTATATVTISLVDANDAPSIVVPPGGYVLQVEELAPVGTVLVSASGLVDRISATDEDVASATADWARLRWSLKSGNSLGIFAIDAVTGQVSVADFGRMDFENKDLNAFSLVAQVCDSGAPALCAETPVRVEVLNSNEPPRLEDASRAVNENTLSEAKLVAGQQLGLDLVASDPDGPSDEAKLRWRIESGDSLGFFSIFEAGRAGSLVLTAAGAMGLNHEVVDSYTLVVSVTDAGGLSDTATVAVEVADLNERPILAAATFSINETSPRLSVVAGSASLATDEDADDSHTYEVVNQVPAGVFRVANARTGQLEVDEAVLDFEAVQSHRITMRVTDAGKLSAPDAVWTVNILDVQEPPSVVAAAFEGLPENSAAGVHVGTVKASDPDADDAGKLVFSITSQEENEDGVAPFAIDPSSGSLRVAESPTSEPVRLDFEGKNLFALTVSATDSKGNSASAAA</sequence>
<dbReference type="PANTHER" id="PTHR24026">
    <property type="entry name" value="FAT ATYPICAL CADHERIN-RELATED"/>
    <property type="match status" value="1"/>
</dbReference>
<dbReference type="GO" id="GO:0005509">
    <property type="term" value="F:calcium ion binding"/>
    <property type="evidence" value="ECO:0007669"/>
    <property type="project" value="InterPro"/>
</dbReference>
<dbReference type="Proteomes" id="UP000323011">
    <property type="component" value="Unassembled WGS sequence"/>
</dbReference>
<dbReference type="InterPro" id="IPR006644">
    <property type="entry name" value="Cadg"/>
</dbReference>
<feature type="chain" id="PRO_5023142371" description="Cadherin domain-containing protein" evidence="3">
    <location>
        <begin position="27"/>
        <end position="4669"/>
    </location>
</feature>
<feature type="domain" description="Cadherin" evidence="4">
    <location>
        <begin position="1413"/>
        <end position="1515"/>
    </location>
</feature>
<evidence type="ECO:0000256" key="2">
    <source>
        <dbReference type="ARBA" id="ARBA00022989"/>
    </source>
</evidence>
<feature type="domain" description="Cadherin" evidence="4">
    <location>
        <begin position="4019"/>
        <end position="4121"/>
    </location>
</feature>
<feature type="domain" description="Cadherin" evidence="4">
    <location>
        <begin position="2158"/>
        <end position="2260"/>
    </location>
</feature>
<dbReference type="Gene3D" id="2.60.40.60">
    <property type="entry name" value="Cadherins"/>
    <property type="match status" value="37"/>
</dbReference>
<evidence type="ECO:0000259" key="4">
    <source>
        <dbReference type="PROSITE" id="PS50268"/>
    </source>
</evidence>
<feature type="domain" description="Cadherin" evidence="4">
    <location>
        <begin position="3830"/>
        <end position="3898"/>
    </location>
</feature>
<feature type="domain" description="Cadherin" evidence="4">
    <location>
        <begin position="3295"/>
        <end position="3410"/>
    </location>
</feature>
<dbReference type="InterPro" id="IPR015919">
    <property type="entry name" value="Cadherin-like_sf"/>
</dbReference>
<dbReference type="GO" id="GO:0005886">
    <property type="term" value="C:plasma membrane"/>
    <property type="evidence" value="ECO:0007669"/>
    <property type="project" value="UniProtKB-SubCell"/>
</dbReference>
<feature type="domain" description="Cadherin" evidence="4">
    <location>
        <begin position="1626"/>
        <end position="1722"/>
    </location>
</feature>
<dbReference type="PROSITE" id="PS50268">
    <property type="entry name" value="CADHERIN_2"/>
    <property type="match status" value="37"/>
</dbReference>
<feature type="domain" description="Cadherin" evidence="4">
    <location>
        <begin position="2879"/>
        <end position="2985"/>
    </location>
</feature>
<dbReference type="InterPro" id="IPR022041">
    <property type="entry name" value="Methyltransf_FA"/>
</dbReference>
<protein>
    <recommendedName>
        <fullName evidence="4">Cadherin domain-containing protein</fullName>
    </recommendedName>
</protein>
<feature type="domain" description="Cadherin" evidence="4">
    <location>
        <begin position="1039"/>
        <end position="1158"/>
    </location>
</feature>